<proteinExistence type="predicted"/>
<dbReference type="RefSeq" id="WP_160681194.1">
    <property type="nucleotide sequence ID" value="NZ_WTYW01000001.1"/>
</dbReference>
<protein>
    <submittedName>
        <fullName evidence="2">Pilus assembly protein CpaD</fullName>
    </submittedName>
</protein>
<comment type="caution">
    <text evidence="2">The sequence shown here is derived from an EMBL/GenBank/DDBJ whole genome shotgun (WGS) entry which is preliminary data.</text>
</comment>
<dbReference type="InterPro" id="IPR019027">
    <property type="entry name" value="Pilus_biogenesis_CpaD-related"/>
</dbReference>
<dbReference type="PROSITE" id="PS51257">
    <property type="entry name" value="PROKAR_LIPOPROTEIN"/>
    <property type="match status" value="1"/>
</dbReference>
<dbReference type="AlphaFoldDB" id="A0A844ZFY9"/>
<dbReference type="OrthoDB" id="9802674at2"/>
<feature type="signal peptide" evidence="1">
    <location>
        <begin position="1"/>
        <end position="25"/>
    </location>
</feature>
<organism evidence="2 3">
    <name type="scientific">Parapontixanthobacter aurantiacus</name>
    <dbReference type="NCBI Taxonomy" id="1463599"/>
    <lineage>
        <taxon>Bacteria</taxon>
        <taxon>Pseudomonadati</taxon>
        <taxon>Pseudomonadota</taxon>
        <taxon>Alphaproteobacteria</taxon>
        <taxon>Sphingomonadales</taxon>
        <taxon>Erythrobacteraceae</taxon>
        <taxon>Parapontixanthobacter</taxon>
    </lineage>
</organism>
<evidence type="ECO:0000313" key="2">
    <source>
        <dbReference type="EMBL" id="MXO84649.1"/>
    </source>
</evidence>
<keyword evidence="3" id="KW-1185">Reference proteome</keyword>
<gene>
    <name evidence="2" type="ORF">GRI38_01195</name>
</gene>
<feature type="chain" id="PRO_5032629531" evidence="1">
    <location>
        <begin position="26"/>
        <end position="214"/>
    </location>
</feature>
<evidence type="ECO:0000313" key="3">
    <source>
        <dbReference type="Proteomes" id="UP000433104"/>
    </source>
</evidence>
<sequence length="214" mass="22543">MRLTAKQSMTGAAALCLVLALSACGGMPTERSLYSTNQPVVERENIVFDVDTSASGLSVYEQQRLNDWFDSMDLRYGDRVSIDDPMANMATREAIAELAGRRGILISEGSPVTAGAVNAGQARVVITRSTAYVPDCPNWSAKSSMNYNNASSPNYGCANNSNLAAMIANPEDLIKGQEGTGETVVMSATKAIDTYRDQAPTGTGGVKANSTGGN</sequence>
<name>A0A844ZFY9_9SPHN</name>
<accession>A0A844ZFY9</accession>
<dbReference type="Pfam" id="PF09476">
    <property type="entry name" value="Pilus_CpaD"/>
    <property type="match status" value="1"/>
</dbReference>
<keyword evidence="1" id="KW-0732">Signal</keyword>
<dbReference type="EMBL" id="WTYW01000001">
    <property type="protein sequence ID" value="MXO84649.1"/>
    <property type="molecule type" value="Genomic_DNA"/>
</dbReference>
<evidence type="ECO:0000256" key="1">
    <source>
        <dbReference type="SAM" id="SignalP"/>
    </source>
</evidence>
<dbReference type="Proteomes" id="UP000433104">
    <property type="component" value="Unassembled WGS sequence"/>
</dbReference>
<reference evidence="2 3" key="1">
    <citation type="submission" date="2019-12" db="EMBL/GenBank/DDBJ databases">
        <title>Genomic-based taxomic classification of the family Erythrobacteraceae.</title>
        <authorList>
            <person name="Xu L."/>
        </authorList>
    </citation>
    <scope>NUCLEOTIDE SEQUENCE [LARGE SCALE GENOMIC DNA]</scope>
    <source>
        <strain evidence="2 3">MCCC 1A09962</strain>
    </source>
</reference>